<sequence>MDWLKKLAALLVLIGALNWGLVGLFGFNVVTEIFGSAATVTKVIYSLIGLSGLWMLLTKYKS</sequence>
<accession>A0A1V3G5S3</accession>
<gene>
    <name evidence="2" type="ORF">UN64_15805</name>
</gene>
<reference evidence="2 3" key="1">
    <citation type="submission" date="2016-11" db="EMBL/GenBank/DDBJ databases">
        <authorList>
            <person name="Jaros S."/>
            <person name="Januszkiewicz K."/>
            <person name="Wedrychowicz H."/>
        </authorList>
    </citation>
    <scope>NUCLEOTIDE SEQUENCE [LARGE SCALE GENOMIC DNA]</scope>
    <source>
        <strain evidence="2 3">Con a/3</strain>
    </source>
</reference>
<keyword evidence="1" id="KW-0812">Transmembrane</keyword>
<keyword evidence="1" id="KW-0472">Membrane</keyword>
<evidence type="ECO:0000256" key="1">
    <source>
        <dbReference type="SAM" id="Phobius"/>
    </source>
</evidence>
<dbReference type="PANTHER" id="PTHR37304">
    <property type="entry name" value="MEMBRANE PROTEIN-RELATED"/>
    <property type="match status" value="1"/>
</dbReference>
<feature type="transmembrane region" description="Helical" evidence="1">
    <location>
        <begin position="33"/>
        <end position="57"/>
    </location>
</feature>
<dbReference type="Pfam" id="PF04070">
    <property type="entry name" value="DUF378"/>
    <property type="match status" value="1"/>
</dbReference>
<dbReference type="InterPro" id="IPR007211">
    <property type="entry name" value="DUF378"/>
</dbReference>
<dbReference type="RefSeq" id="WP_139343149.1">
    <property type="nucleotide sequence ID" value="NZ_MQMF01000003.1"/>
</dbReference>
<feature type="transmembrane region" description="Helical" evidence="1">
    <location>
        <begin position="7"/>
        <end position="27"/>
    </location>
</feature>
<dbReference type="OrthoDB" id="9812136at2"/>
<name>A0A1V3G5S3_9BACL</name>
<comment type="caution">
    <text evidence="2">The sequence shown here is derived from an EMBL/GenBank/DDBJ whole genome shotgun (WGS) entry which is preliminary data.</text>
</comment>
<dbReference type="PANTHER" id="PTHR37304:SF1">
    <property type="entry name" value="MEMBRANE PROTEIN"/>
    <property type="match status" value="1"/>
</dbReference>
<dbReference type="EMBL" id="MQMF01000003">
    <property type="protein sequence ID" value="OOE10811.1"/>
    <property type="molecule type" value="Genomic_DNA"/>
</dbReference>
<evidence type="ECO:0000313" key="3">
    <source>
        <dbReference type="Proteomes" id="UP000188597"/>
    </source>
</evidence>
<organism evidence="2 3">
    <name type="scientific">Fictibacillus arsenicus</name>
    <dbReference type="NCBI Taxonomy" id="255247"/>
    <lineage>
        <taxon>Bacteria</taxon>
        <taxon>Bacillati</taxon>
        <taxon>Bacillota</taxon>
        <taxon>Bacilli</taxon>
        <taxon>Bacillales</taxon>
        <taxon>Fictibacillaceae</taxon>
        <taxon>Fictibacillus</taxon>
    </lineage>
</organism>
<protein>
    <submittedName>
        <fullName evidence="2">DUF378 domain-containing protein</fullName>
    </submittedName>
</protein>
<dbReference type="AlphaFoldDB" id="A0A1V3G5S3"/>
<dbReference type="Proteomes" id="UP000188597">
    <property type="component" value="Unassembled WGS sequence"/>
</dbReference>
<evidence type="ECO:0000313" key="2">
    <source>
        <dbReference type="EMBL" id="OOE10811.1"/>
    </source>
</evidence>
<keyword evidence="1" id="KW-1133">Transmembrane helix</keyword>
<proteinExistence type="predicted"/>